<dbReference type="AlphaFoldDB" id="A0A382EFW7"/>
<name>A0A382EFW7_9ZZZZ</name>
<gene>
    <name evidence="1" type="ORF">METZ01_LOCUS202472</name>
</gene>
<dbReference type="EMBL" id="UINC01044322">
    <property type="protein sequence ID" value="SVB49618.1"/>
    <property type="molecule type" value="Genomic_DNA"/>
</dbReference>
<protein>
    <submittedName>
        <fullName evidence="1">Uncharacterized protein</fullName>
    </submittedName>
</protein>
<sequence length="37" mass="4054">MLNGFVFLANLEIRVQFGGTSRGTFISLISLKVPITL</sequence>
<proteinExistence type="predicted"/>
<accession>A0A382EFW7</accession>
<feature type="non-terminal residue" evidence="1">
    <location>
        <position position="37"/>
    </location>
</feature>
<reference evidence="1" key="1">
    <citation type="submission" date="2018-05" db="EMBL/GenBank/DDBJ databases">
        <authorList>
            <person name="Lanie J.A."/>
            <person name="Ng W.-L."/>
            <person name="Kazmierczak K.M."/>
            <person name="Andrzejewski T.M."/>
            <person name="Davidsen T.M."/>
            <person name="Wayne K.J."/>
            <person name="Tettelin H."/>
            <person name="Glass J.I."/>
            <person name="Rusch D."/>
            <person name="Podicherti R."/>
            <person name="Tsui H.-C.T."/>
            <person name="Winkler M.E."/>
        </authorList>
    </citation>
    <scope>NUCLEOTIDE SEQUENCE</scope>
</reference>
<organism evidence="1">
    <name type="scientific">marine metagenome</name>
    <dbReference type="NCBI Taxonomy" id="408172"/>
    <lineage>
        <taxon>unclassified sequences</taxon>
        <taxon>metagenomes</taxon>
        <taxon>ecological metagenomes</taxon>
    </lineage>
</organism>
<evidence type="ECO:0000313" key="1">
    <source>
        <dbReference type="EMBL" id="SVB49618.1"/>
    </source>
</evidence>